<dbReference type="GO" id="GO:0005737">
    <property type="term" value="C:cytoplasm"/>
    <property type="evidence" value="ECO:0007669"/>
    <property type="project" value="TreeGrafter"/>
</dbReference>
<keyword evidence="6" id="KW-0808">Transferase</keyword>
<dbReference type="EC" id="2.3.2.26" evidence="4"/>
<keyword evidence="8" id="KW-0509">mRNA transport</keyword>
<dbReference type="InterPro" id="IPR035983">
    <property type="entry name" value="Hect_E3_ubiquitin_ligase"/>
</dbReference>
<feature type="compositionally biased region" description="Polar residues" evidence="14">
    <location>
        <begin position="308"/>
        <end position="328"/>
    </location>
</feature>
<evidence type="ECO:0000256" key="3">
    <source>
        <dbReference type="ARBA" id="ARBA00004906"/>
    </source>
</evidence>
<dbReference type="PANTHER" id="PTHR11254">
    <property type="entry name" value="HECT DOMAIN UBIQUITIN-PROTEIN LIGASE"/>
    <property type="match status" value="1"/>
</dbReference>
<feature type="coiled-coil region" evidence="13">
    <location>
        <begin position="2518"/>
        <end position="2564"/>
    </location>
</feature>
<dbReference type="InterPro" id="IPR000569">
    <property type="entry name" value="HECT_dom"/>
</dbReference>
<feature type="compositionally biased region" description="Acidic residues" evidence="14">
    <location>
        <begin position="2358"/>
        <end position="2394"/>
    </location>
</feature>
<accession>A0A1D2V9X9</accession>
<dbReference type="InterPro" id="IPR050409">
    <property type="entry name" value="E3_ubiq-protein_ligase"/>
</dbReference>
<evidence type="ECO:0000256" key="9">
    <source>
        <dbReference type="ARBA" id="ARBA00023242"/>
    </source>
</evidence>
<dbReference type="Pfam" id="PF00632">
    <property type="entry name" value="HECT"/>
    <property type="match status" value="1"/>
</dbReference>
<sequence>MLISKEQYKKNYRVKQIQDLADLPIDQLIIHCNQINNGTILTYNNLFYWIPVLNRFDTILSDTVKKYGLDPTTSPQNDQNDRNDQTNNFSDTTPDNVFNTNNYNNYSNYNSYNINYENYNGFDSYSNYNDPYALSNKNIYSSKSSSTQHPIKLTIFEPTDEASILSILNLTYKLYSKCSNKLLYSSINQIYNLTNSSSISIKLAALRICIIIANRFVKRDTLLKRVDNNLRFQILKLSSIFPQSFLNSNHLSFLNFINSSVPKSYKSISFPYFDSKLYYLNDNNTNNNNANASTNTNNNNNNSNKNTPQNVQTPIKPLLTSSKSQPSPLTKPLSKDNISNKNITLSKVKRSLTSMELSPKTSPATPLSATKSSKKNSKKLNSTAIVNEGIRHFTLSENEIRKYTLQQIFDKAMKEIPYQYWQSFSIHAFIAKSFDDNNTITTATTTATNTTTTTNNKNNKNKIKLKKLKSNKPNNDSPILRSEIIRLKCLLVGFSCTMNHLTTINSLIFEKEPNLLQYIVELIHPDNDTTVDKDIYIDAIHCLESISSRRLWSNELIKAMNGNVSHGMLFYSVRSILRALKNNSINSSNLINNDSDFYDYCYTRFFRLIESFLENKNIIPLLTSAGLLQNLLDFLSLRTINHKPTATSAIRLIRILIDTYPDNLGSFIEKNGFKLLISAINDEVDFILKNQEIILYKEFENFNQMDENLNDRSLIKIATSDYLKELLKFTHHLIRSNSTERTRNLFDSPILSSFNKVLNNCDLFKPKILTSTLTIITTIIHQEPTSYPILTESKIIDFFFNKFKIFFSPDTDLIRAILEMINAICLNKDGLQKVKDYNLITKVVDKIFYNVEYATELTSKEYLNFPGSLFDELARHYPDLKPIVLKEMVRIVKEIPQLTVSKLKGIQFYRSSDGKSLFHSKNIDDSKKGNSDSSILDEKDDQVALIELASTCISQLLELGLSWKVLFEKIDFKDWLAFLVFDKVPFNFFTVSLLEPLIEIKDDKAFKLILDQSLDLIKSVSDFFDYKEYTKVSYFTKFENGNESNGSICLQNLNKLNLFLHFLSKLSERNVTLIESNQKLSLMTDVFSKPEGIHFIKSLCRLYGRCAWEEILLKTSMPEDYVEHTLSDKSFDSPFQVYVKNPKKRNENEKEKEKEKEKEAEHLKKLAKTDVKFKNTLQIRTILNSIQTSICTILCKLGSLSMLGRNQDQEPFPDYRKYSILISQEIAYELVSMLDKTSGRSDFNDTAYLIICISFINYLLFSKTKSQTSTAICFMQYDGFIKIKDIISGYWNSLATLDPKKVEEMNQLKYFLFNKESTTMGVILKSLKLIKNIITKEKISPVPFSVDLYDHNKNRLSISYSKLADRFLVQAKLFSFGVLEMVLKADDPIYNENCQVRISNDVVENIIHISRFVFDSTTDIPLGPDDSSYIYPLNWNNVGTAKSRVEYIKSLGMTEEEAIQFLKVTRNELIPLSSEIHPPGFQIDAKRWLEINAKANKSKYVAPSCIPIRAQYKSYRTMKDLVKLREENFKSFLDQWLYISQQYPKCVVPISIMIRLLKPYFNSKSLEEENGIYPTLLLIIMSLFGELKTSKADDKLSAILSLFFSLLHNDETLMGSNSILERYVQLFEESFNPKHIDFEWFPVALDIFNDILSFSQLPEIEKLSVKSVVLIDQPKIENPYQLPTEITDSVFNKLLKIETIDKVESALAISKAMLIYTQDYLNCLKVCQSSLIKLLFQSFYKFHDKFQSSKLKNYLITLVRRLYETPEYIERVISKRLDEVFENSSRALGVGNHGSKNSLTNIIKETSPLVLRDPKKYVTLITENLRLDDCKAELDNLNILKIESKIDSKGKFKDDIKGHIKKNLNQTSDEKSSEDIPMLDVNLEEKWEKTPQKNQSDAQLTEVMKFLLTELMEVSKKNISTKSKDSNSKEKESKIEKESKNSKLEYMIFILHVIIEIISSYKKAKLDFITYSRLHQSSGLKFHSTSVNFFFHKLICTNFLVKQDSTELKAKEEIATFARLAITALLASPSENDQLPDPKKEDPVMSSIRRHTIEYLCKAIKDSNDSKQVAEVRYSKIINLVQVCSSLISPVFGNVHESCFDKVSTSNDLFYLGKIMLDKGIPNQITSIISELDLNIPFIKVIIKECLKPLNLLGNIKTRYQEYFKPEKSVDGEGEGEDYIRSLVENYETSSNRSSSFSSDVSNEMESDYDYGDDGDNDEEEDEDEEEDDIYDNSSTGSEMELAIDEDSDVYEVIGEDDILINVESEDLEVSSQDIQESENESSIIDLNDWTENHEFEEVDDDHSIFSLNIDPSDENNDIIFDDWYGTHDYRDGFTHDSFDGGEYFSEVDELEFHQHIDDEDNDDDEDIEEEEDDDDDDDDDDGNDDDDDDDSSEELNVFRFDMTGNSLRAHINRRQHNRLDRFFPIFNNLFETGGRFFQTFPDRSFNLNNIARLPEFRRRIIRRSSPKSSSFLFKSTLDRWRDAASYFYKDVDSEARRVIPQIINIIYKASFEFFEKARQIEKKRKKVEMEKRKKIRQQQKKAAAAAKAEVEAAIEARRQQQQEEALSGSTQPRQPVYVQIGGVDVDISGTDIDAEFLRALPEGLRETVFTDHVSQRRLEAVSSGGVHTREIDPDFFEALPAHLRDAILDDEAVNSRISPASMFSGNERLFGGVNQFLNTNDMEDDDDDDDDDDENDDGDDDDNGDNNDNDDNEDSENEDSENEDNDNNVEGADGDRGIDERLFMPAGIDIVVPTTIPDLSRSFLHPFSAPFTEKSNHRYFTSLVDKSGVCSILRFLFYPQSKEQRRMFYEIFQFLCLNKQTRFELINILLSLLDDGINEQKSLEKAFVFLSYRARFLNKSSNFQSNSSQIKDIFMSQFPTGTTTVTVATQILYAIHQLFKCRSPLRFYFLTEHEVTYSPNKNNQKVNPEHKYPINILFSLLKKPTIRLESSLIKLLSSIFEMLTQPLKVAKLKKDKLVKDKSSENQIEIEQDKPDAKETAELSSKDQKTELENPSAEKSHKDFDFPIIPPENLKLILFVLVSDVCSSSKTFQQTLSSMHNLCSLPGAKDVFINELSNLTQTLSQSIVFDLQKLVLCIESTPKGQDLDMNILSKFVLPNSDQTKLVRVLTAFDYLTQKKDVSSDKLEKDDALFHNYIQFQLGSLWTALSNCLGKLQTKKHLSHVSTALLPLIEALMVVCKHCKIKDLKDRELQKIDLTNSNFTSESIENFFYSFTDQHKTILNEMVRNNPKLMSGPFSMLVKNPRALEFDNKKSYFDRQLHLKFPSKGGLNVAVSRNNVFFDSYRSIFYKKRDDIRASRLQIRFKGEAGLDAGGVTREWYQVLSRQMFNPDYVLFTPVASDKTTFHPNRMSGINPDHLSYFKFIGTIIGKAIFDGCFLDCHFSRALYKSLLGRKVSLRDMENLDPEYYKSVEWILNNDITDVLTETFSVETNDFGVTKVYDLMPNGRNISLTNENKKDYVEKVVEFRLQTSVKEQIDNFLIGFYEIIPKDLVGIFNEQELELLISGLPNIDVDDWKNNTIYKNYSPSSTVIRWFWRAVKSFDKEQRAKLLQFVTGTSKVPLEGFSSLAGVDGTQKFAIHRVYGATDRLPSAHTCFNQLDLPQYESYENLRTALLLAITEGHEGFGFA</sequence>
<feature type="region of interest" description="Disordered" evidence="14">
    <location>
        <begin position="284"/>
        <end position="337"/>
    </location>
</feature>
<dbReference type="PROSITE" id="PS50237">
    <property type="entry name" value="HECT"/>
    <property type="match status" value="1"/>
</dbReference>
<evidence type="ECO:0000313" key="16">
    <source>
        <dbReference type="EMBL" id="ODV58307.1"/>
    </source>
</evidence>
<evidence type="ECO:0000256" key="8">
    <source>
        <dbReference type="ARBA" id="ARBA00022816"/>
    </source>
</evidence>
<feature type="compositionally biased region" description="Polar residues" evidence="14">
    <location>
        <begin position="350"/>
        <end position="365"/>
    </location>
</feature>
<feature type="region of interest" description="Disordered" evidence="14">
    <location>
        <begin position="2191"/>
        <end position="2244"/>
    </location>
</feature>
<evidence type="ECO:0000313" key="17">
    <source>
        <dbReference type="Proteomes" id="UP000095038"/>
    </source>
</evidence>
<dbReference type="Pfam" id="PF06025">
    <property type="entry name" value="DUF913"/>
    <property type="match status" value="1"/>
</dbReference>
<gene>
    <name evidence="16" type="ORF">ASCRUDRAFT_78003</name>
</gene>
<feature type="region of interest" description="Disordered" evidence="14">
    <location>
        <begin position="2984"/>
        <end position="3020"/>
    </location>
</feature>
<feature type="domain" description="HECT" evidence="15">
    <location>
        <begin position="3311"/>
        <end position="3647"/>
    </location>
</feature>
<feature type="region of interest" description="Disordered" evidence="14">
    <location>
        <begin position="2678"/>
        <end position="2738"/>
    </location>
</feature>
<dbReference type="InterPro" id="IPR025527">
    <property type="entry name" value="HUWE1/Rev1_UBM"/>
</dbReference>
<dbReference type="GO" id="GO:0051028">
    <property type="term" value="P:mRNA transport"/>
    <property type="evidence" value="ECO:0007669"/>
    <property type="project" value="UniProtKB-KW"/>
</dbReference>
<keyword evidence="9" id="KW-0539">Nucleus</keyword>
<dbReference type="Gene3D" id="1.25.10.10">
    <property type="entry name" value="Leucine-rich Repeat Variant"/>
    <property type="match status" value="1"/>
</dbReference>
<feature type="region of interest" description="Disordered" evidence="14">
    <location>
        <begin position="2355"/>
        <end position="2395"/>
    </location>
</feature>
<reference evidence="17" key="1">
    <citation type="submission" date="2016-05" db="EMBL/GenBank/DDBJ databases">
        <title>Comparative genomics of biotechnologically important yeasts.</title>
        <authorList>
            <consortium name="DOE Joint Genome Institute"/>
            <person name="Riley R."/>
            <person name="Haridas S."/>
            <person name="Wolfe K.H."/>
            <person name="Lopes M.R."/>
            <person name="Hittinger C.T."/>
            <person name="Goker M."/>
            <person name="Salamov A."/>
            <person name="Wisecaver J."/>
            <person name="Long T.M."/>
            <person name="Aerts A.L."/>
            <person name="Barry K."/>
            <person name="Choi C."/>
            <person name="Clum A."/>
            <person name="Coughlan A.Y."/>
            <person name="Deshpande S."/>
            <person name="Douglass A.P."/>
            <person name="Hanson S.J."/>
            <person name="Klenk H.-P."/>
            <person name="Labutti K."/>
            <person name="Lapidus A."/>
            <person name="Lindquist E."/>
            <person name="Lipzen A."/>
            <person name="Meier-Kolthoff J.P."/>
            <person name="Ohm R.A."/>
            <person name="Otillar R.P."/>
            <person name="Pangilinan J."/>
            <person name="Peng Y."/>
            <person name="Rokas A."/>
            <person name="Rosa C.A."/>
            <person name="Scheuner C."/>
            <person name="Sibirny A.A."/>
            <person name="Slot J.C."/>
            <person name="Stielow J.B."/>
            <person name="Sun H."/>
            <person name="Kurtzman C.P."/>
            <person name="Blackwell M."/>
            <person name="Grigoriev I.V."/>
            <person name="Jeffries T.W."/>
        </authorList>
    </citation>
    <scope>NUCLEOTIDE SEQUENCE [LARGE SCALE GENOMIC DNA]</scope>
    <source>
        <strain evidence="17">DSM 1968</strain>
    </source>
</reference>
<keyword evidence="7 12" id="KW-0833">Ubl conjugation pathway</keyword>
<evidence type="ECO:0000256" key="4">
    <source>
        <dbReference type="ARBA" id="ARBA00012485"/>
    </source>
</evidence>
<evidence type="ECO:0000256" key="10">
    <source>
        <dbReference type="ARBA" id="ARBA00034494"/>
    </source>
</evidence>
<keyword evidence="17" id="KW-1185">Reference proteome</keyword>
<comment type="catalytic activity">
    <reaction evidence="1">
        <text>S-ubiquitinyl-[E2 ubiquitin-conjugating enzyme]-L-cysteine + [acceptor protein]-L-lysine = [E2 ubiquitin-conjugating enzyme]-L-cysteine + N(6)-ubiquitinyl-[acceptor protein]-L-lysine.</text>
        <dbReference type="EC" id="2.3.2.26"/>
    </reaction>
</comment>
<feature type="compositionally biased region" description="Low complexity" evidence="14">
    <location>
        <begin position="2191"/>
        <end position="2202"/>
    </location>
</feature>
<dbReference type="GO" id="GO:0005634">
    <property type="term" value="C:nucleus"/>
    <property type="evidence" value="ECO:0007669"/>
    <property type="project" value="UniProtKB-SubCell"/>
</dbReference>
<dbReference type="OrthoDB" id="8068875at2759"/>
<feature type="active site" description="Glycyl thioester intermediate" evidence="12">
    <location>
        <position position="3614"/>
    </location>
</feature>
<dbReference type="GeneID" id="30967734"/>
<evidence type="ECO:0000256" key="2">
    <source>
        <dbReference type="ARBA" id="ARBA00004123"/>
    </source>
</evidence>
<comment type="subcellular location">
    <subcellularLocation>
        <location evidence="2">Nucleus</location>
    </subcellularLocation>
</comment>
<dbReference type="InParanoid" id="A0A1D2V9X9"/>
<evidence type="ECO:0000259" key="15">
    <source>
        <dbReference type="PROSITE" id="PS50237"/>
    </source>
</evidence>
<dbReference type="SUPFAM" id="SSF48371">
    <property type="entry name" value="ARM repeat"/>
    <property type="match status" value="1"/>
</dbReference>
<dbReference type="FunCoup" id="A0A1D2V9X9">
    <property type="interactions" value="1129"/>
</dbReference>
<dbReference type="UniPathway" id="UPA00143"/>
<organism evidence="16 17">
    <name type="scientific">Ascoidea rubescens DSM 1968</name>
    <dbReference type="NCBI Taxonomy" id="1344418"/>
    <lineage>
        <taxon>Eukaryota</taxon>
        <taxon>Fungi</taxon>
        <taxon>Dikarya</taxon>
        <taxon>Ascomycota</taxon>
        <taxon>Saccharomycotina</taxon>
        <taxon>Saccharomycetes</taxon>
        <taxon>Ascoideaceae</taxon>
        <taxon>Ascoidea</taxon>
    </lineage>
</organism>
<dbReference type="Proteomes" id="UP000095038">
    <property type="component" value="Unassembled WGS sequence"/>
</dbReference>
<dbReference type="FunFam" id="3.90.1750.10:FF:000003">
    <property type="entry name" value="E3 ubiquitin-protein ligase UPL1"/>
    <property type="match status" value="1"/>
</dbReference>
<dbReference type="FunFam" id="3.30.2160.10:FF:000001">
    <property type="entry name" value="E3 ubiquitin-protein ligase NEDD4-like"/>
    <property type="match status" value="1"/>
</dbReference>
<dbReference type="Gene3D" id="3.30.2410.10">
    <property type="entry name" value="Hect, E3 ligase catalytic domain"/>
    <property type="match status" value="1"/>
</dbReference>
<dbReference type="InterPro" id="IPR011989">
    <property type="entry name" value="ARM-like"/>
</dbReference>
<dbReference type="RefSeq" id="XP_020044614.1">
    <property type="nucleotide sequence ID" value="XM_020194098.1"/>
</dbReference>
<proteinExistence type="inferred from homology"/>
<feature type="region of interest" description="Disordered" evidence="14">
    <location>
        <begin position="350"/>
        <end position="377"/>
    </location>
</feature>
<comment type="similarity">
    <text evidence="10">Belongs to the UPL family. TOM1/PTR1 subfamily.</text>
</comment>
<feature type="compositionally biased region" description="Low complexity" evidence="14">
    <location>
        <begin position="284"/>
        <end position="307"/>
    </location>
</feature>
<keyword evidence="13" id="KW-0175">Coiled coil</keyword>
<feature type="compositionally biased region" description="Basic and acidic residues" evidence="14">
    <location>
        <begin position="2991"/>
        <end position="3020"/>
    </location>
</feature>
<dbReference type="EMBL" id="KV454493">
    <property type="protein sequence ID" value="ODV58307.1"/>
    <property type="molecule type" value="Genomic_DNA"/>
</dbReference>
<feature type="compositionally biased region" description="Acidic residues" evidence="14">
    <location>
        <begin position="2203"/>
        <end position="2231"/>
    </location>
</feature>
<evidence type="ECO:0000256" key="11">
    <source>
        <dbReference type="ARBA" id="ARBA00076267"/>
    </source>
</evidence>
<dbReference type="CDD" id="cd00078">
    <property type="entry name" value="HECTc"/>
    <property type="match status" value="1"/>
</dbReference>
<name>A0A1D2V9X9_9ASCO</name>
<evidence type="ECO:0000256" key="13">
    <source>
        <dbReference type="SAM" id="Coils"/>
    </source>
</evidence>
<dbReference type="GO" id="GO:0006511">
    <property type="term" value="P:ubiquitin-dependent protein catabolic process"/>
    <property type="evidence" value="ECO:0007669"/>
    <property type="project" value="TreeGrafter"/>
</dbReference>
<protein>
    <recommendedName>
        <fullName evidence="4">HECT-type E3 ubiquitin transferase</fullName>
        <ecNumber evidence="4">2.3.2.26</ecNumber>
    </recommendedName>
    <alternativeName>
        <fullName evidence="11">HECT-type E3 ubiquitin transferase TOM1</fullName>
    </alternativeName>
</protein>
<dbReference type="SUPFAM" id="SSF56204">
    <property type="entry name" value="Hect, E3 ligase catalytic domain"/>
    <property type="match status" value="1"/>
</dbReference>
<feature type="coiled-coil region" evidence="13">
    <location>
        <begin position="1141"/>
        <end position="1169"/>
    </location>
</feature>
<evidence type="ECO:0000256" key="7">
    <source>
        <dbReference type="ARBA" id="ARBA00022786"/>
    </source>
</evidence>
<dbReference type="Pfam" id="PF14377">
    <property type="entry name" value="UBM"/>
    <property type="match status" value="2"/>
</dbReference>
<dbReference type="FunFam" id="3.30.2410.10:FF:000004">
    <property type="entry name" value="E3 ubiquitin-protein ligase HUWE1, variant"/>
    <property type="match status" value="1"/>
</dbReference>
<evidence type="ECO:0000256" key="1">
    <source>
        <dbReference type="ARBA" id="ARBA00000885"/>
    </source>
</evidence>
<feature type="compositionally biased region" description="Acidic residues" evidence="14">
    <location>
        <begin position="2682"/>
        <end position="2728"/>
    </location>
</feature>
<dbReference type="GO" id="GO:0000209">
    <property type="term" value="P:protein polyubiquitination"/>
    <property type="evidence" value="ECO:0007669"/>
    <property type="project" value="TreeGrafter"/>
</dbReference>
<dbReference type="Gene3D" id="3.90.1750.10">
    <property type="entry name" value="Hect, E3 ligase catalytic domains"/>
    <property type="match status" value="1"/>
</dbReference>
<evidence type="ECO:0000256" key="6">
    <source>
        <dbReference type="ARBA" id="ARBA00022679"/>
    </source>
</evidence>
<feature type="region of interest" description="Disordered" evidence="14">
    <location>
        <begin position="70"/>
        <end position="97"/>
    </location>
</feature>
<dbReference type="SMART" id="SM00119">
    <property type="entry name" value="HECTc"/>
    <property type="match status" value="1"/>
</dbReference>
<evidence type="ECO:0000256" key="5">
    <source>
        <dbReference type="ARBA" id="ARBA00022448"/>
    </source>
</evidence>
<dbReference type="PANTHER" id="PTHR11254:SF67">
    <property type="entry name" value="E3 UBIQUITIN-PROTEIN LIGASE HUWE1"/>
    <property type="match status" value="1"/>
</dbReference>
<dbReference type="InterPro" id="IPR010314">
    <property type="entry name" value="E3_Ub_ligase_DUF913"/>
</dbReference>
<keyword evidence="5" id="KW-0813">Transport</keyword>
<evidence type="ECO:0000256" key="12">
    <source>
        <dbReference type="PROSITE-ProRule" id="PRU00104"/>
    </source>
</evidence>
<dbReference type="Pfam" id="PF06012">
    <property type="entry name" value="DUF908"/>
    <property type="match status" value="2"/>
</dbReference>
<dbReference type="STRING" id="1344418.A0A1D2V9X9"/>
<comment type="pathway">
    <text evidence="3">Protein modification; protein ubiquitination.</text>
</comment>
<dbReference type="GO" id="GO:0061630">
    <property type="term" value="F:ubiquitin protein ligase activity"/>
    <property type="evidence" value="ECO:0007669"/>
    <property type="project" value="UniProtKB-EC"/>
</dbReference>
<evidence type="ECO:0000256" key="14">
    <source>
        <dbReference type="SAM" id="MobiDB-lite"/>
    </source>
</evidence>
<dbReference type="InterPro" id="IPR010309">
    <property type="entry name" value="E3_Ub_ligase_DUF908"/>
</dbReference>
<dbReference type="Gene3D" id="3.30.2160.10">
    <property type="entry name" value="Hect, E3 ligase catalytic domain"/>
    <property type="match status" value="1"/>
</dbReference>
<dbReference type="InterPro" id="IPR016024">
    <property type="entry name" value="ARM-type_fold"/>
</dbReference>